<feature type="region of interest" description="Disordered" evidence="1">
    <location>
        <begin position="120"/>
        <end position="156"/>
    </location>
</feature>
<feature type="compositionally biased region" description="Low complexity" evidence="1">
    <location>
        <begin position="61"/>
        <end position="72"/>
    </location>
</feature>
<feature type="region of interest" description="Disordered" evidence="1">
    <location>
        <begin position="1"/>
        <end position="31"/>
    </location>
</feature>
<dbReference type="EMBL" id="JAPWDQ010000001">
    <property type="protein sequence ID" value="KAJ5494959.1"/>
    <property type="molecule type" value="Genomic_DNA"/>
</dbReference>
<gene>
    <name evidence="2" type="ORF">N7539_000075</name>
</gene>
<evidence type="ECO:0000313" key="2">
    <source>
        <dbReference type="EMBL" id="KAJ5494959.1"/>
    </source>
</evidence>
<feature type="compositionally biased region" description="Basic and acidic residues" evidence="1">
    <location>
        <begin position="241"/>
        <end position="250"/>
    </location>
</feature>
<reference evidence="2" key="1">
    <citation type="submission" date="2022-12" db="EMBL/GenBank/DDBJ databases">
        <authorList>
            <person name="Petersen C."/>
        </authorList>
    </citation>
    <scope>NUCLEOTIDE SEQUENCE</scope>
    <source>
        <strain evidence="2">IBT 30728</strain>
    </source>
</reference>
<sequence>MGFIASMTRYVGGKSSSRKSSTAHPQRHFDDDSNELIQTSSHTASLVPTESIASTSTMAFSSSGEATTSTSSMHGDHHGNGTWDINIRTLFDEVDTLDPATSRAIKALSLPDHPVLKMETTKTPSATTPKNSIQTAIHADSKDDTVSTQGSKAERSSRLRMSWDRAWYREPPTSEVRTRTRLRRSMTGFLKKRSVKSPSQPASSLGTAQSPPSTPRWIDAARYMEKDIADEKDEFDWLEENGPRRSENENAKLWAGELIGRLH</sequence>
<dbReference type="AlphaFoldDB" id="A0A9W9XMF1"/>
<dbReference type="GeneID" id="81619928"/>
<evidence type="ECO:0000256" key="1">
    <source>
        <dbReference type="SAM" id="MobiDB-lite"/>
    </source>
</evidence>
<name>A0A9W9XMF1_9EURO</name>
<feature type="region of interest" description="Disordered" evidence="1">
    <location>
        <begin position="191"/>
        <end position="216"/>
    </location>
</feature>
<proteinExistence type="predicted"/>
<evidence type="ECO:0000313" key="3">
    <source>
        <dbReference type="Proteomes" id="UP001148312"/>
    </source>
</evidence>
<feature type="compositionally biased region" description="Polar residues" evidence="1">
    <location>
        <begin position="121"/>
        <end position="135"/>
    </location>
</feature>
<reference evidence="2" key="2">
    <citation type="journal article" date="2023" name="IMA Fungus">
        <title>Comparative genomic study of the Penicillium genus elucidates a diverse pangenome and 15 lateral gene transfer events.</title>
        <authorList>
            <person name="Petersen C."/>
            <person name="Sorensen T."/>
            <person name="Nielsen M.R."/>
            <person name="Sondergaard T.E."/>
            <person name="Sorensen J.L."/>
            <person name="Fitzpatrick D.A."/>
            <person name="Frisvad J.C."/>
            <person name="Nielsen K.L."/>
        </authorList>
    </citation>
    <scope>NUCLEOTIDE SEQUENCE</scope>
    <source>
        <strain evidence="2">IBT 30728</strain>
    </source>
</reference>
<keyword evidence="3" id="KW-1185">Reference proteome</keyword>
<protein>
    <submittedName>
        <fullName evidence="2">Uncharacterized protein</fullName>
    </submittedName>
</protein>
<organism evidence="2 3">
    <name type="scientific">Penicillium diatomitis</name>
    <dbReference type="NCBI Taxonomy" id="2819901"/>
    <lineage>
        <taxon>Eukaryota</taxon>
        <taxon>Fungi</taxon>
        <taxon>Dikarya</taxon>
        <taxon>Ascomycota</taxon>
        <taxon>Pezizomycotina</taxon>
        <taxon>Eurotiomycetes</taxon>
        <taxon>Eurotiomycetidae</taxon>
        <taxon>Eurotiales</taxon>
        <taxon>Aspergillaceae</taxon>
        <taxon>Penicillium</taxon>
    </lineage>
</organism>
<feature type="compositionally biased region" description="Polar residues" evidence="1">
    <location>
        <begin position="196"/>
        <end position="211"/>
    </location>
</feature>
<dbReference type="RefSeq" id="XP_056793972.1">
    <property type="nucleotide sequence ID" value="XM_056929679.1"/>
</dbReference>
<comment type="caution">
    <text evidence="2">The sequence shown here is derived from an EMBL/GenBank/DDBJ whole genome shotgun (WGS) entry which is preliminary data.</text>
</comment>
<feature type="region of interest" description="Disordered" evidence="1">
    <location>
        <begin position="56"/>
        <end position="77"/>
    </location>
</feature>
<accession>A0A9W9XMF1</accession>
<dbReference type="Proteomes" id="UP001148312">
    <property type="component" value="Unassembled WGS sequence"/>
</dbReference>
<feature type="region of interest" description="Disordered" evidence="1">
    <location>
        <begin position="237"/>
        <end position="263"/>
    </location>
</feature>
<feature type="compositionally biased region" description="Polar residues" evidence="1">
    <location>
        <begin position="14"/>
        <end position="24"/>
    </location>
</feature>